<protein>
    <recommendedName>
        <fullName evidence="1">RNA-directed DNA polymerase</fullName>
        <ecNumber evidence="1">2.7.7.49</ecNumber>
    </recommendedName>
</protein>
<accession>Q54VD1</accession>
<evidence type="ECO:0000256" key="7">
    <source>
        <dbReference type="ARBA" id="ARBA00022918"/>
    </source>
</evidence>
<dbReference type="HOGENOM" id="CLU_000384_3_0_1"/>
<keyword evidence="2" id="KW-0808">Transferase</keyword>
<dbReference type="Pfam" id="PF00665">
    <property type="entry name" value="rve"/>
    <property type="match status" value="1"/>
</dbReference>
<dbReference type="PaxDb" id="44689-DDB0218238"/>
<feature type="domain" description="Reverse transcriptase" evidence="9">
    <location>
        <begin position="474"/>
        <end position="667"/>
    </location>
</feature>
<organism evidence="11 12">
    <name type="scientific">Dictyostelium discoideum</name>
    <name type="common">Social amoeba</name>
    <dbReference type="NCBI Taxonomy" id="44689"/>
    <lineage>
        <taxon>Eukaryota</taxon>
        <taxon>Amoebozoa</taxon>
        <taxon>Evosea</taxon>
        <taxon>Eumycetozoa</taxon>
        <taxon>Dictyostelia</taxon>
        <taxon>Dictyosteliales</taxon>
        <taxon>Dictyosteliaceae</taxon>
        <taxon>Dictyostelium</taxon>
    </lineage>
</organism>
<evidence type="ECO:0000256" key="6">
    <source>
        <dbReference type="ARBA" id="ARBA00022801"/>
    </source>
</evidence>
<dbReference type="InterPro" id="IPR012337">
    <property type="entry name" value="RNaseH-like_sf"/>
</dbReference>
<dbReference type="eggNOG" id="KOG0017">
    <property type="taxonomic scope" value="Eukaryota"/>
</dbReference>
<evidence type="ECO:0000313" key="11">
    <source>
        <dbReference type="EMBL" id="EAL67240.1"/>
    </source>
</evidence>
<dbReference type="InterPro" id="IPR000477">
    <property type="entry name" value="RT_dom"/>
</dbReference>
<comment type="caution">
    <text evidence="11">The sequence shown here is derived from an EMBL/GenBank/DDBJ whole genome shotgun (WGS) entry which is preliminary data.</text>
</comment>
<dbReference type="GeneID" id="8622558"/>
<evidence type="ECO:0000313" key="12">
    <source>
        <dbReference type="Proteomes" id="UP000002195"/>
    </source>
</evidence>
<dbReference type="GO" id="GO:0004519">
    <property type="term" value="F:endonuclease activity"/>
    <property type="evidence" value="ECO:0007669"/>
    <property type="project" value="UniProtKB-KW"/>
</dbReference>
<dbReference type="SUPFAM" id="SSF56672">
    <property type="entry name" value="DNA/RNA polymerases"/>
    <property type="match status" value="1"/>
</dbReference>
<dbReference type="InterPro" id="IPR036397">
    <property type="entry name" value="RNaseH_sf"/>
</dbReference>
<dbReference type="Gene3D" id="3.30.70.270">
    <property type="match status" value="2"/>
</dbReference>
<keyword evidence="7" id="KW-0695">RNA-directed DNA polymerase</keyword>
<dbReference type="AlphaFoldDB" id="Q54VD1"/>
<dbReference type="CDD" id="cd01647">
    <property type="entry name" value="RT_LTR"/>
    <property type="match status" value="1"/>
</dbReference>
<dbReference type="InterPro" id="IPR043128">
    <property type="entry name" value="Rev_trsase/Diguanyl_cyclase"/>
</dbReference>
<evidence type="ECO:0000256" key="1">
    <source>
        <dbReference type="ARBA" id="ARBA00012493"/>
    </source>
</evidence>
<dbReference type="CDD" id="cd09274">
    <property type="entry name" value="RNase_HI_RT_Ty3"/>
    <property type="match status" value="1"/>
</dbReference>
<dbReference type="FunFam" id="2.40.70.10:FF:000123">
    <property type="entry name" value="Polyprotein"/>
    <property type="match status" value="1"/>
</dbReference>
<dbReference type="GO" id="GO:0004190">
    <property type="term" value="F:aspartic-type endopeptidase activity"/>
    <property type="evidence" value="ECO:0007669"/>
    <property type="project" value="InterPro"/>
</dbReference>
<dbReference type="KEGG" id="ddi:DDB_G0280521"/>
<evidence type="ECO:0000259" key="10">
    <source>
        <dbReference type="PROSITE" id="PS50994"/>
    </source>
</evidence>
<dbReference type="PANTHER" id="PTHR37006:SF1">
    <property type="entry name" value="RETROVIRAL-LIKE ASPARTIC PROTEASE 1"/>
    <property type="match status" value="1"/>
</dbReference>
<dbReference type="Pfam" id="PF17921">
    <property type="entry name" value="Integrase_H2C2"/>
    <property type="match status" value="1"/>
</dbReference>
<dbReference type="InterPro" id="IPR043502">
    <property type="entry name" value="DNA/RNA_pol_sf"/>
</dbReference>
<name>Q54VD1_DICDI</name>
<dbReference type="EMBL" id="AAFI02000036">
    <property type="protein sequence ID" value="EAL67240.1"/>
    <property type="molecule type" value="Genomic_DNA"/>
</dbReference>
<dbReference type="PROSITE" id="PS50994">
    <property type="entry name" value="INTEGRASE"/>
    <property type="match status" value="1"/>
</dbReference>
<evidence type="ECO:0000256" key="5">
    <source>
        <dbReference type="ARBA" id="ARBA00022759"/>
    </source>
</evidence>
<dbReference type="Gene3D" id="2.40.70.10">
    <property type="entry name" value="Acid Proteases"/>
    <property type="match status" value="1"/>
</dbReference>
<dbReference type="Pfam" id="PF17917">
    <property type="entry name" value="RT_RNaseH"/>
    <property type="match status" value="1"/>
</dbReference>
<dbReference type="Gene3D" id="3.10.10.10">
    <property type="entry name" value="HIV Type 1 Reverse Transcriptase, subunit A, domain 1"/>
    <property type="match status" value="1"/>
</dbReference>
<dbReference type="EC" id="2.7.7.49" evidence="1"/>
<dbReference type="RefSeq" id="XP_641178.1">
    <property type="nucleotide sequence ID" value="XM_636086.1"/>
</dbReference>
<dbReference type="STRING" id="44689.Q54VD1"/>
<keyword evidence="6" id="KW-0378">Hydrolase</keyword>
<dbReference type="GO" id="GO:0015074">
    <property type="term" value="P:DNA integration"/>
    <property type="evidence" value="ECO:0007669"/>
    <property type="project" value="InterPro"/>
</dbReference>
<dbReference type="Pfam" id="PF13650">
    <property type="entry name" value="Asp_protease_2"/>
    <property type="match status" value="1"/>
</dbReference>
<dbReference type="SUPFAM" id="SSF53098">
    <property type="entry name" value="Ribonuclease H-like"/>
    <property type="match status" value="1"/>
</dbReference>
<evidence type="ECO:0000256" key="3">
    <source>
        <dbReference type="ARBA" id="ARBA00022695"/>
    </source>
</evidence>
<dbReference type="InterPro" id="IPR041588">
    <property type="entry name" value="Integrase_H2C2"/>
</dbReference>
<reference evidence="11 12" key="1">
    <citation type="journal article" date="2005" name="Nature">
        <title>The genome of the social amoeba Dictyostelium discoideum.</title>
        <authorList>
            <consortium name="The Dictyostelium discoideum Sequencing Consortium"/>
            <person name="Eichinger L."/>
            <person name="Pachebat J.A."/>
            <person name="Glockner G."/>
            <person name="Rajandream M.A."/>
            <person name="Sucgang R."/>
            <person name="Berriman M."/>
            <person name="Song J."/>
            <person name="Olsen R."/>
            <person name="Szafranski K."/>
            <person name="Xu Q."/>
            <person name="Tunggal B."/>
            <person name="Kummerfeld S."/>
            <person name="Madera M."/>
            <person name="Konfortov B.A."/>
            <person name="Rivero F."/>
            <person name="Bankier A.T."/>
            <person name="Lehmann R."/>
            <person name="Hamlin N."/>
            <person name="Davies R."/>
            <person name="Gaudet P."/>
            <person name="Fey P."/>
            <person name="Pilcher K."/>
            <person name="Chen G."/>
            <person name="Saunders D."/>
            <person name="Sodergren E."/>
            <person name="Davis P."/>
            <person name="Kerhornou A."/>
            <person name="Nie X."/>
            <person name="Hall N."/>
            <person name="Anjard C."/>
            <person name="Hemphill L."/>
            <person name="Bason N."/>
            <person name="Farbrother P."/>
            <person name="Desany B."/>
            <person name="Just E."/>
            <person name="Morio T."/>
            <person name="Rost R."/>
            <person name="Churcher C."/>
            <person name="Cooper J."/>
            <person name="Haydock S."/>
            <person name="van Driessche N."/>
            <person name="Cronin A."/>
            <person name="Goodhead I."/>
            <person name="Muzny D."/>
            <person name="Mourier T."/>
            <person name="Pain A."/>
            <person name="Lu M."/>
            <person name="Harper D."/>
            <person name="Lindsay R."/>
            <person name="Hauser H."/>
            <person name="James K."/>
            <person name="Quiles M."/>
            <person name="Madan Babu M."/>
            <person name="Saito T."/>
            <person name="Buchrieser C."/>
            <person name="Wardroper A."/>
            <person name="Felder M."/>
            <person name="Thangavelu M."/>
            <person name="Johnson D."/>
            <person name="Knights A."/>
            <person name="Loulseged H."/>
            <person name="Mungall K."/>
            <person name="Oliver K."/>
            <person name="Price C."/>
            <person name="Quail M.A."/>
            <person name="Urushihara H."/>
            <person name="Hernandez J."/>
            <person name="Rabbinowitsch E."/>
            <person name="Steffen D."/>
            <person name="Sanders M."/>
            <person name="Ma J."/>
            <person name="Kohara Y."/>
            <person name="Sharp S."/>
            <person name="Simmonds M."/>
            <person name="Spiegler S."/>
            <person name="Tivey A."/>
            <person name="Sugano S."/>
            <person name="White B."/>
            <person name="Walker D."/>
            <person name="Woodward J."/>
            <person name="Winckler T."/>
            <person name="Tanaka Y."/>
            <person name="Shaulsky G."/>
            <person name="Schleicher M."/>
            <person name="Weinstock G."/>
            <person name="Rosenthal A."/>
            <person name="Cox E.C."/>
            <person name="Chisholm R.L."/>
            <person name="Gibbs R."/>
            <person name="Loomis W.F."/>
            <person name="Platzer M."/>
            <person name="Kay R.R."/>
            <person name="Williams J."/>
            <person name="Dear P.H."/>
            <person name="Noegel A.A."/>
            <person name="Barrell B."/>
            <person name="Kuspa A."/>
        </authorList>
    </citation>
    <scope>NUCLEOTIDE SEQUENCE [LARGE SCALE GENOMIC DNA]</scope>
    <source>
        <strain evidence="11 12">AX4</strain>
    </source>
</reference>
<proteinExistence type="predicted"/>
<evidence type="ECO:0000256" key="4">
    <source>
        <dbReference type="ARBA" id="ARBA00022722"/>
    </source>
</evidence>
<feature type="compositionally biased region" description="Polar residues" evidence="8">
    <location>
        <begin position="946"/>
        <end position="971"/>
    </location>
</feature>
<dbReference type="InterPro" id="IPR001584">
    <property type="entry name" value="Integrase_cat-core"/>
</dbReference>
<dbReference type="dictyBase" id="DDB_G0280521"/>
<dbReference type="PANTHER" id="PTHR37006">
    <property type="entry name" value="RETROVIRAL-LIKE ASPARTIC PROTEASE 1"/>
    <property type="match status" value="1"/>
</dbReference>
<dbReference type="FunFam" id="1.10.340.70:FF:000001">
    <property type="entry name" value="Retrovirus-related Pol polyprotein from transposon gypsy-like Protein"/>
    <property type="match status" value="1"/>
</dbReference>
<feature type="compositionally biased region" description="Low complexity" evidence="8">
    <location>
        <begin position="924"/>
        <end position="945"/>
    </location>
</feature>
<dbReference type="GO" id="GO:0003964">
    <property type="term" value="F:RNA-directed DNA polymerase activity"/>
    <property type="evidence" value="ECO:0007669"/>
    <property type="project" value="UniProtKB-KW"/>
</dbReference>
<dbReference type="Gene3D" id="1.10.340.70">
    <property type="match status" value="1"/>
</dbReference>
<feature type="region of interest" description="Disordered" evidence="8">
    <location>
        <begin position="907"/>
        <end position="971"/>
    </location>
</feature>
<feature type="compositionally biased region" description="Polar residues" evidence="8">
    <location>
        <begin position="912"/>
        <end position="923"/>
    </location>
</feature>
<dbReference type="FunFam" id="3.30.420.10:FF:000032">
    <property type="entry name" value="Retrovirus-related Pol polyprotein from transposon 297-like Protein"/>
    <property type="match status" value="1"/>
</dbReference>
<dbReference type="Gene3D" id="3.30.420.10">
    <property type="entry name" value="Ribonuclease H-like superfamily/Ribonuclease H"/>
    <property type="match status" value="1"/>
</dbReference>
<sequence length="1422" mass="162247">MSNNENVIFSGDGKGLSFRKFKHLLLLIHGEEISKADIIRKLRNNALEYAATLDTDLTAMEIIEDLKDAFDIGDSDDLSDLTKLGEYKYNTLDILVGKFLSKCSAVDISEKFKIQLFYSAVGIELGIEITKCAPKSLKRAIDIAKSCEDGSIRMRGRSMYTGQLVAKTLQEFGTQKYLGSGSGYTTSPQYVTSQTEQSTETEVLATPIYKNQTYSPPPSPYKAPQNQVNSITKFCKYCKKKGHVIQECWSKDKKNNYNENKQSYNNHSTNAITMVNDKTINSIGTDSMNAALLINDKNVRRLVDTGSSLTIIWESIAKKLNLKVEGKSFSVNSASNNEIKIVGSCDTIIKLGKASAKGNVNIVKDNDTSIDCIFGVDTLIGLKLIIDCKEMIIKNLEFNVGTRLITRETKPIVCKIDLNILEKVSKPMAELLIKNEEIFETKLSKPGSLIDVEHSIKLTDENVSVYTPPYKTSPADKEFIEEYIKDALDKGIIEKSDSSQYGSPIVLSRKNDKIRFCVNYKKLNDLTIKDRYPLPLISDCWYYLKDAKVFSKIDLTSGYYQIKMKEEDKDKTTFVSHMGQFRYVVMPFGLCNAPATFQRYMNELLKDELRKSNIGFIDDCIIYSKNNEYHIEHVKLLFEKFKEKGAKLQITKCEFEKEEIKFLGYIVSKNGITYDSSKFNELLKTPPPSNQKELMKLLGTVNYFRTFIKNFTHLTSSFYPLLKKGVNFKWTDELENDRVKLFTTLAQTNLLSFPQDTDDNVIETDASIIGIGGVMIQNGKPVSYYSRTLNNAEKNYSVTERECLAIIESIKYFKSYINGRKVKIITDHQPLKYLLTGKFTDRITRWTVLLQEYNYEIIYRPGKENFLADALSRCPDRDQQPIDCDIPEKIFTITHYPVASPSTTILPRVLPSRSNQTSNVSPATTIQPPNSSSSNQSSNIPPTTNQSSNITNQPINTSSMNLNQSLSNPPSLITNQATTARLLNSVPISINNDNINTTIPQFTQESIRKELEKENYYRAMYKYLEETRLPDNAQAARRILLESEFYSMINGFLCHGLKHTLSSKKSHFKHLQIVVPKTMTKWIMEIFHDSPLTGGHFGLLKTVAKIKERFYWIGMIKDIKEFIDKCTTCLQIKRKYGPKEGLLIPIEIEPEPFNTIGIDFIGPITKDNAQVYLLVVMDYFTKWPEVFFTLDMEGETVAQLLLYEIYTRYGVPKKLVSDRGKNFLSNVVSGVNKLFGVHKLTTTAYHPQCDGQTENFNNTLIKMLKAFIGNELYGNWGELLRCVLYSYRITPHVSTGFSPFFLIFNRQPTLPLDTTLNVNFYSNSLRLDFADNYAQSVNNNLKRAFWFTKNNHNRPTNIQTGDFVYLHTPYSQTSIGPKKFYKPWRGPFKIQEKVSDVTFKLDMGNLRDHKVVNIERLKKIFN</sequence>
<dbReference type="CDD" id="cd00303">
    <property type="entry name" value="retropepsin_like"/>
    <property type="match status" value="1"/>
</dbReference>
<evidence type="ECO:0000259" key="9">
    <source>
        <dbReference type="PROSITE" id="PS50878"/>
    </source>
</evidence>
<dbReference type="Proteomes" id="UP000002195">
    <property type="component" value="Unassembled WGS sequence"/>
</dbReference>
<keyword evidence="12" id="KW-1185">Reference proteome</keyword>
<dbReference type="PhylomeDB" id="Q54VD1"/>
<dbReference type="GO" id="GO:0016020">
    <property type="term" value="C:membrane"/>
    <property type="evidence" value="ECO:0007669"/>
    <property type="project" value="InterPro"/>
</dbReference>
<dbReference type="MEROPS" id="A28.A08"/>
<dbReference type="SMR" id="Q54VD1"/>
<feature type="domain" description="Integrase catalytic" evidence="10">
    <location>
        <begin position="1148"/>
        <end position="1307"/>
    </location>
</feature>
<dbReference type="OMA" id="CGFKICC"/>
<evidence type="ECO:0000256" key="8">
    <source>
        <dbReference type="SAM" id="MobiDB-lite"/>
    </source>
</evidence>
<dbReference type="InParanoid" id="Q54VD1"/>
<dbReference type="GO" id="GO:0003676">
    <property type="term" value="F:nucleic acid binding"/>
    <property type="evidence" value="ECO:0007669"/>
    <property type="project" value="InterPro"/>
</dbReference>
<dbReference type="SUPFAM" id="SSF50630">
    <property type="entry name" value="Acid proteases"/>
    <property type="match status" value="1"/>
</dbReference>
<dbReference type="InterPro" id="IPR041373">
    <property type="entry name" value="RT_RNaseH"/>
</dbReference>
<dbReference type="VEuPathDB" id="AmoebaDB:DDB_G0280521"/>
<dbReference type="InterPro" id="IPR021109">
    <property type="entry name" value="Peptidase_aspartic_dom_sf"/>
</dbReference>
<evidence type="ECO:0000256" key="2">
    <source>
        <dbReference type="ARBA" id="ARBA00022679"/>
    </source>
</evidence>
<dbReference type="Pfam" id="PF00078">
    <property type="entry name" value="RVT_1"/>
    <property type="match status" value="1"/>
</dbReference>
<dbReference type="PROSITE" id="PS50878">
    <property type="entry name" value="RT_POL"/>
    <property type="match status" value="1"/>
</dbReference>
<keyword evidence="4" id="KW-0540">Nuclease</keyword>
<keyword evidence="3" id="KW-0548">Nucleotidyltransferase</keyword>
<dbReference type="InterPro" id="IPR033539">
    <property type="entry name" value="Asprv1"/>
</dbReference>
<keyword evidence="5" id="KW-0255">Endonuclease</keyword>
<dbReference type="FunCoup" id="Q54VD1">
    <property type="interactions" value="5"/>
</dbReference>
<gene>
    <name evidence="11" type="ORF">DDB_G0280521</name>
</gene>